<gene>
    <name evidence="5" type="ORF">H9800_02485</name>
</gene>
<dbReference type="InterPro" id="IPR008391">
    <property type="entry name" value="AXE1_dom"/>
</dbReference>
<dbReference type="Gene3D" id="3.40.50.1820">
    <property type="entry name" value="alpha/beta hydrolase"/>
    <property type="match status" value="1"/>
</dbReference>
<feature type="region of interest" description="Disordered" evidence="3">
    <location>
        <begin position="118"/>
        <end position="143"/>
    </location>
</feature>
<dbReference type="GO" id="GO:0005976">
    <property type="term" value="P:polysaccharide metabolic process"/>
    <property type="evidence" value="ECO:0007669"/>
    <property type="project" value="TreeGrafter"/>
</dbReference>
<dbReference type="AlphaFoldDB" id="A0A9D2H5D5"/>
<protein>
    <submittedName>
        <fullName evidence="5">Acetylxylan esterase</fullName>
    </submittedName>
</protein>
<feature type="binding site" evidence="2">
    <location>
        <position position="91"/>
    </location>
    <ligand>
        <name>substrate</name>
    </ligand>
</feature>
<feature type="active site" description="Charge relay system" evidence="1">
    <location>
        <position position="269"/>
    </location>
</feature>
<evidence type="ECO:0000313" key="6">
    <source>
        <dbReference type="Proteomes" id="UP000824220"/>
    </source>
</evidence>
<proteinExistence type="predicted"/>
<evidence type="ECO:0000256" key="2">
    <source>
        <dbReference type="PIRSR" id="PIRSR639069-2"/>
    </source>
</evidence>
<comment type="caution">
    <text evidence="5">The sequence shown here is derived from an EMBL/GenBank/DDBJ whole genome shotgun (WGS) entry which is preliminary data.</text>
</comment>
<feature type="active site" description="Charge relay system" evidence="1">
    <location>
        <position position="299"/>
    </location>
</feature>
<accession>A0A9D2H5D5</accession>
<dbReference type="Proteomes" id="UP000824220">
    <property type="component" value="Unassembled WGS sequence"/>
</dbReference>
<dbReference type="GO" id="GO:0052689">
    <property type="term" value="F:carboxylic ester hydrolase activity"/>
    <property type="evidence" value="ECO:0007669"/>
    <property type="project" value="TreeGrafter"/>
</dbReference>
<reference evidence="5" key="2">
    <citation type="submission" date="2021-04" db="EMBL/GenBank/DDBJ databases">
        <authorList>
            <person name="Gilroy R."/>
        </authorList>
    </citation>
    <scope>NUCLEOTIDE SEQUENCE</scope>
    <source>
        <strain evidence="5">ChiHjej8B7-3636</strain>
    </source>
</reference>
<dbReference type="PANTHER" id="PTHR40111">
    <property type="entry name" value="CEPHALOSPORIN-C DEACETYLASE"/>
    <property type="match status" value="1"/>
</dbReference>
<dbReference type="InterPro" id="IPR039069">
    <property type="entry name" value="CE7"/>
</dbReference>
<evidence type="ECO:0000259" key="4">
    <source>
        <dbReference type="Pfam" id="PF05448"/>
    </source>
</evidence>
<reference evidence="5" key="1">
    <citation type="journal article" date="2021" name="PeerJ">
        <title>Extensive microbial diversity within the chicken gut microbiome revealed by metagenomics and culture.</title>
        <authorList>
            <person name="Gilroy R."/>
            <person name="Ravi A."/>
            <person name="Getino M."/>
            <person name="Pursley I."/>
            <person name="Horton D.L."/>
            <person name="Alikhan N.F."/>
            <person name="Baker D."/>
            <person name="Gharbi K."/>
            <person name="Hall N."/>
            <person name="Watson M."/>
            <person name="Adriaenssens E.M."/>
            <person name="Foster-Nyarko E."/>
            <person name="Jarju S."/>
            <person name="Secka A."/>
            <person name="Antonio M."/>
            <person name="Oren A."/>
            <person name="Chaudhuri R.R."/>
            <person name="La Ragione R."/>
            <person name="Hildebrand F."/>
            <person name="Pallen M.J."/>
        </authorList>
    </citation>
    <scope>NUCLEOTIDE SEQUENCE</scope>
    <source>
        <strain evidence="5">ChiHjej8B7-3636</strain>
    </source>
</reference>
<dbReference type="InterPro" id="IPR029058">
    <property type="entry name" value="AB_hydrolase_fold"/>
</dbReference>
<evidence type="ECO:0000256" key="3">
    <source>
        <dbReference type="SAM" id="MobiDB-lite"/>
    </source>
</evidence>
<organism evidence="5 6">
    <name type="scientific">Candidatus Microbacterium stercoravium</name>
    <dbReference type="NCBI Taxonomy" id="2838697"/>
    <lineage>
        <taxon>Bacteria</taxon>
        <taxon>Bacillati</taxon>
        <taxon>Actinomycetota</taxon>
        <taxon>Actinomycetes</taxon>
        <taxon>Micrococcales</taxon>
        <taxon>Microbacteriaceae</taxon>
        <taxon>Microbacterium</taxon>
    </lineage>
</organism>
<evidence type="ECO:0000313" key="5">
    <source>
        <dbReference type="EMBL" id="HJA03711.1"/>
    </source>
</evidence>
<dbReference type="Pfam" id="PF05448">
    <property type="entry name" value="AXE1"/>
    <property type="match status" value="1"/>
</dbReference>
<sequence length="319" mass="34123">MSHFDLPLDRLREYRSDVRLPDDFDDFWASTLEGSREAHGETYSREVDNGLTLIATSDVTFSGFAGDPISAWYHRPATGEPTAIVVEFQGYSGGRGLAHQQAEWTAAGYGHLRVDTRGQGVNRGSSGATADPHGSGPAAGSMTRGIASPETYYYRRVFADAVRAVDVAHELAPGVPVFIAGISQGGGIGIAAAALGDDVAGALIDVPFLCDFPRATSITDSDPYAEIVRYLAAFRGLEDDTFRTLSYVDGVNLASRASVPALFSVGLMDQVCPPSTVFGAFNAWGTDDKQIVHYAYSGHEGGGAQHRRLQLDWLAERLG</sequence>
<dbReference type="PANTHER" id="PTHR40111:SF1">
    <property type="entry name" value="CEPHALOSPORIN-C DEACETYLASE"/>
    <property type="match status" value="1"/>
</dbReference>
<dbReference type="SUPFAM" id="SSF53474">
    <property type="entry name" value="alpha/beta-Hydrolases"/>
    <property type="match status" value="1"/>
</dbReference>
<feature type="active site" description="Nucleophile" evidence="1">
    <location>
        <position position="183"/>
    </location>
</feature>
<name>A0A9D2H5D5_9MICO</name>
<evidence type="ECO:0000256" key="1">
    <source>
        <dbReference type="PIRSR" id="PIRSR639069-1"/>
    </source>
</evidence>
<feature type="domain" description="Acetyl xylan esterase" evidence="4">
    <location>
        <begin position="1"/>
        <end position="315"/>
    </location>
</feature>
<dbReference type="EMBL" id="DXAM01000035">
    <property type="protein sequence ID" value="HJA03711.1"/>
    <property type="molecule type" value="Genomic_DNA"/>
</dbReference>